<dbReference type="InterPro" id="IPR040701">
    <property type="entry name" value="Bact_RF_family2"/>
</dbReference>
<dbReference type="Proteomes" id="UP001501138">
    <property type="component" value="Unassembled WGS sequence"/>
</dbReference>
<evidence type="ECO:0000313" key="3">
    <source>
        <dbReference type="Proteomes" id="UP001501138"/>
    </source>
</evidence>
<accession>A0ABN2JH51</accession>
<reference evidence="2 3" key="1">
    <citation type="journal article" date="2019" name="Int. J. Syst. Evol. Microbiol.">
        <title>The Global Catalogue of Microorganisms (GCM) 10K type strain sequencing project: providing services to taxonomists for standard genome sequencing and annotation.</title>
        <authorList>
            <consortium name="The Broad Institute Genomics Platform"/>
            <consortium name="The Broad Institute Genome Sequencing Center for Infectious Disease"/>
            <person name="Wu L."/>
            <person name="Ma J."/>
        </authorList>
    </citation>
    <scope>NUCLEOTIDE SEQUENCE [LARGE SCALE GENOMIC DNA]</scope>
    <source>
        <strain evidence="2 3">JCM 15589</strain>
    </source>
</reference>
<comment type="caution">
    <text evidence="2">The sequence shown here is derived from an EMBL/GenBank/DDBJ whole genome shotgun (WGS) entry which is preliminary data.</text>
</comment>
<dbReference type="GO" id="GO:0016787">
    <property type="term" value="F:hydrolase activity"/>
    <property type="evidence" value="ECO:0007669"/>
    <property type="project" value="UniProtKB-KW"/>
</dbReference>
<proteinExistence type="predicted"/>
<keyword evidence="3" id="KW-1185">Reference proteome</keyword>
<organism evidence="2 3">
    <name type="scientific">Isoptericola hypogeus</name>
    <dbReference type="NCBI Taxonomy" id="300179"/>
    <lineage>
        <taxon>Bacteria</taxon>
        <taxon>Bacillati</taxon>
        <taxon>Actinomycetota</taxon>
        <taxon>Actinomycetes</taxon>
        <taxon>Micrococcales</taxon>
        <taxon>Promicromonosporaceae</taxon>
        <taxon>Isoptericola</taxon>
    </lineage>
</organism>
<sequence length="416" mass="43301">MKIDWLKPLVGRPGPFATVYLDATPSAVAGDKDVANRWRAARRALEQQGAPGGVLDELEDAVRRPTREGGAHGRVLIADGEGVLVDRVLRNPPATASAVWLPVPALLQAALAADEAVDALCVAVDRGGADFWCCDSGGRATGARETYTAPHDEVSKASSTGTGRATIESRAEDTWERNAAAVVAEIDRRVAGSRPEILLLTGDVRTVKAVRSALGQDAARRAVEVPGGGRGAGVHAAAFSAAVEDALDSYRERRRELALAEFRQDQGREEGAVTSVDDVVAVLARGQVKELVLSEQLAADAGAALAQASAGPADTSRIDGILGGRRLWIGPDPMHVATSRGDLEDLGVAAGLEELPASSALLRAAIAQDAGLTFAPEGSVELVDGVGATLRWHDGSTPREVAATMSGDGDRFTTPR</sequence>
<evidence type="ECO:0000313" key="2">
    <source>
        <dbReference type="EMBL" id="GAA1726970.1"/>
    </source>
</evidence>
<name>A0ABN2JH51_9MICO</name>
<dbReference type="EMBL" id="BAAAPM010000004">
    <property type="protein sequence ID" value="GAA1726970.1"/>
    <property type="molecule type" value="Genomic_DNA"/>
</dbReference>
<keyword evidence="2" id="KW-0378">Hydrolase</keyword>
<dbReference type="Pfam" id="PF18844">
    <property type="entry name" value="baeRF_family2"/>
    <property type="match status" value="1"/>
</dbReference>
<evidence type="ECO:0000256" key="1">
    <source>
        <dbReference type="SAM" id="MobiDB-lite"/>
    </source>
</evidence>
<protein>
    <submittedName>
        <fullName evidence="2">Vms1/Ankzf1 family peptidyl-tRNA hydrolase</fullName>
    </submittedName>
</protein>
<dbReference type="RefSeq" id="WP_344248620.1">
    <property type="nucleotide sequence ID" value="NZ_BAAAPM010000004.1"/>
</dbReference>
<gene>
    <name evidence="2" type="ORF">GCM10009809_23340</name>
</gene>
<feature type="region of interest" description="Disordered" evidence="1">
    <location>
        <begin position="150"/>
        <end position="171"/>
    </location>
</feature>